<reference evidence="2" key="1">
    <citation type="submission" date="2020-09" db="EMBL/GenBank/DDBJ databases">
        <title>Genome-Enabled Discovery of Anthraquinone Biosynthesis in Senna tora.</title>
        <authorList>
            <person name="Kang S.-H."/>
            <person name="Pandey R.P."/>
            <person name="Lee C.-M."/>
            <person name="Sim J.-S."/>
            <person name="Jeong J.-T."/>
            <person name="Choi B.-S."/>
            <person name="Jung M."/>
            <person name="Ginzburg D."/>
            <person name="Zhao K."/>
            <person name="Won S.Y."/>
            <person name="Oh T.-J."/>
            <person name="Yu Y."/>
            <person name="Kim N.-H."/>
            <person name="Lee O.R."/>
            <person name="Lee T.-H."/>
            <person name="Bashyal P."/>
            <person name="Kim T.-S."/>
            <person name="Lee W.-H."/>
            <person name="Kawkins C."/>
            <person name="Kim C.-K."/>
            <person name="Kim J.S."/>
            <person name="Ahn B.O."/>
            <person name="Rhee S.Y."/>
            <person name="Sohng J.K."/>
        </authorList>
    </citation>
    <scope>NUCLEOTIDE SEQUENCE</scope>
    <source>
        <tissue evidence="2">Leaf</tissue>
    </source>
</reference>
<comment type="caution">
    <text evidence="2">The sequence shown here is derived from an EMBL/GenBank/DDBJ whole genome shotgun (WGS) entry which is preliminary data.</text>
</comment>
<evidence type="ECO:0000313" key="3">
    <source>
        <dbReference type="Proteomes" id="UP000634136"/>
    </source>
</evidence>
<organism evidence="2 3">
    <name type="scientific">Senna tora</name>
    <dbReference type="NCBI Taxonomy" id="362788"/>
    <lineage>
        <taxon>Eukaryota</taxon>
        <taxon>Viridiplantae</taxon>
        <taxon>Streptophyta</taxon>
        <taxon>Embryophyta</taxon>
        <taxon>Tracheophyta</taxon>
        <taxon>Spermatophyta</taxon>
        <taxon>Magnoliopsida</taxon>
        <taxon>eudicotyledons</taxon>
        <taxon>Gunneridae</taxon>
        <taxon>Pentapetalae</taxon>
        <taxon>rosids</taxon>
        <taxon>fabids</taxon>
        <taxon>Fabales</taxon>
        <taxon>Fabaceae</taxon>
        <taxon>Caesalpinioideae</taxon>
        <taxon>Cassia clade</taxon>
        <taxon>Senna</taxon>
    </lineage>
</organism>
<proteinExistence type="predicted"/>
<dbReference type="Proteomes" id="UP000634136">
    <property type="component" value="Unassembled WGS sequence"/>
</dbReference>
<accession>A0A834SYE6</accession>
<protein>
    <submittedName>
        <fullName evidence="2">Uncharacterized protein</fullName>
    </submittedName>
</protein>
<keyword evidence="3" id="KW-1185">Reference proteome</keyword>
<feature type="region of interest" description="Disordered" evidence="1">
    <location>
        <begin position="79"/>
        <end position="106"/>
    </location>
</feature>
<dbReference type="EMBL" id="JAAIUW010000010">
    <property type="protein sequence ID" value="KAF7811512.1"/>
    <property type="molecule type" value="Genomic_DNA"/>
</dbReference>
<evidence type="ECO:0000256" key="1">
    <source>
        <dbReference type="SAM" id="MobiDB-lite"/>
    </source>
</evidence>
<sequence length="192" mass="21754">MRVLSEPLGFTDLSGTRVRGFVDGATCRLRVGAVSCSKGFLLHFRLGFFCNFCFVCFCYGSRSQRSLVVEDDAEGLREVTSSRGPSLHESRIANSGTTPLGHREVVSSPPPTFDLVRLDWQYKREYQAKVASRSLVELYARPLFYIPKEEDLPKRDKKGAPRLICRVLVYGDGNMKVYDSKLDGVAKLWQFW</sequence>
<evidence type="ECO:0000313" key="2">
    <source>
        <dbReference type="EMBL" id="KAF7811512.1"/>
    </source>
</evidence>
<gene>
    <name evidence="2" type="ORF">G2W53_032488</name>
</gene>
<dbReference type="AlphaFoldDB" id="A0A834SYE6"/>
<name>A0A834SYE6_9FABA</name>